<keyword evidence="9" id="KW-0862">Zinc</keyword>
<keyword evidence="7" id="KW-0863">Zinc-finger</keyword>
<dbReference type="RefSeq" id="WP_073389844.1">
    <property type="nucleotide sequence ID" value="NZ_FQVU01000003.1"/>
</dbReference>
<feature type="domain" description="E3 Ubiquitin ligase MUL1-like" evidence="13">
    <location>
        <begin position="101"/>
        <end position="196"/>
    </location>
</feature>
<evidence type="ECO:0000256" key="1">
    <source>
        <dbReference type="ARBA" id="ARBA00000900"/>
    </source>
</evidence>
<comment type="catalytic activity">
    <reaction evidence="1">
        <text>S-ubiquitinyl-[E2 ubiquitin-conjugating enzyme]-L-cysteine + [acceptor protein]-L-lysine = [E2 ubiquitin-conjugating enzyme]-L-cysteine + N(6)-ubiquitinyl-[acceptor protein]-L-lysine.</text>
        <dbReference type="EC" id="2.3.2.27"/>
    </reaction>
</comment>
<protein>
    <recommendedName>
        <fullName evidence="3">RING-type E3 ubiquitin transferase</fullName>
        <ecNumber evidence="3">2.3.2.27</ecNumber>
    </recommendedName>
</protein>
<dbReference type="GO" id="GO:0008270">
    <property type="term" value="F:zinc ion binding"/>
    <property type="evidence" value="ECO:0007669"/>
    <property type="project" value="UniProtKB-KW"/>
</dbReference>
<gene>
    <name evidence="14" type="ORF">SAMN05443575_2118</name>
</gene>
<evidence type="ECO:0000313" key="15">
    <source>
        <dbReference type="Proteomes" id="UP000186132"/>
    </source>
</evidence>
<keyword evidence="8" id="KW-0833">Ubl conjugation pathway</keyword>
<evidence type="ECO:0000256" key="12">
    <source>
        <dbReference type="SAM" id="Phobius"/>
    </source>
</evidence>
<evidence type="ECO:0000256" key="2">
    <source>
        <dbReference type="ARBA" id="ARBA00004141"/>
    </source>
</evidence>
<evidence type="ECO:0000256" key="9">
    <source>
        <dbReference type="ARBA" id="ARBA00022833"/>
    </source>
</evidence>
<dbReference type="GO" id="GO:0016567">
    <property type="term" value="P:protein ubiquitination"/>
    <property type="evidence" value="ECO:0007669"/>
    <property type="project" value="InterPro"/>
</dbReference>
<evidence type="ECO:0000256" key="7">
    <source>
        <dbReference type="ARBA" id="ARBA00022771"/>
    </source>
</evidence>
<evidence type="ECO:0000256" key="6">
    <source>
        <dbReference type="ARBA" id="ARBA00022723"/>
    </source>
</evidence>
<dbReference type="AlphaFoldDB" id="A0A1M5KCK1"/>
<dbReference type="GO" id="GO:0016020">
    <property type="term" value="C:membrane"/>
    <property type="evidence" value="ECO:0007669"/>
    <property type="project" value="UniProtKB-SubCell"/>
</dbReference>
<reference evidence="14 15" key="1">
    <citation type="submission" date="2016-11" db="EMBL/GenBank/DDBJ databases">
        <authorList>
            <person name="Jaros S."/>
            <person name="Januszkiewicz K."/>
            <person name="Wedrychowicz H."/>
        </authorList>
    </citation>
    <scope>NUCLEOTIDE SEQUENCE [LARGE SCALE GENOMIC DNA]</scope>
    <source>
        <strain evidence="14 15">DSM 45627</strain>
    </source>
</reference>
<dbReference type="GO" id="GO:0061630">
    <property type="term" value="F:ubiquitin protein ligase activity"/>
    <property type="evidence" value="ECO:0007669"/>
    <property type="project" value="UniProtKB-EC"/>
</dbReference>
<proteinExistence type="predicted"/>
<keyword evidence="14" id="KW-0436">Ligase</keyword>
<keyword evidence="5 12" id="KW-0812">Transmembrane</keyword>
<dbReference type="InterPro" id="IPR022170">
    <property type="entry name" value="MUL1-like"/>
</dbReference>
<organism evidence="14 15">
    <name type="scientific">Jatrophihabitans endophyticus</name>
    <dbReference type="NCBI Taxonomy" id="1206085"/>
    <lineage>
        <taxon>Bacteria</taxon>
        <taxon>Bacillati</taxon>
        <taxon>Actinomycetota</taxon>
        <taxon>Actinomycetes</taxon>
        <taxon>Jatrophihabitantales</taxon>
        <taxon>Jatrophihabitantaceae</taxon>
        <taxon>Jatrophihabitans</taxon>
    </lineage>
</organism>
<dbReference type="EC" id="2.3.2.27" evidence="3"/>
<evidence type="ECO:0000256" key="4">
    <source>
        <dbReference type="ARBA" id="ARBA00022679"/>
    </source>
</evidence>
<evidence type="ECO:0000256" key="3">
    <source>
        <dbReference type="ARBA" id="ARBA00012483"/>
    </source>
</evidence>
<dbReference type="STRING" id="1206085.SAMN05443575_2118"/>
<accession>A0A1M5KCK1</accession>
<dbReference type="EMBL" id="FQVU01000003">
    <property type="protein sequence ID" value="SHG50644.1"/>
    <property type="molecule type" value="Genomic_DNA"/>
</dbReference>
<name>A0A1M5KCK1_9ACTN</name>
<sequence>MRNPGQLLPDHAAVLATLGRSTPVAPGAARPGTVVRTVGTAAAGPGGLLTAPLSGQPCVWFRVLEARHPAWQTLGVGVVPTPAIPPVVGSDVGFPAAEATDHESGEPFAVVGGGGAVLVDPARADVDTPVVPVDGAEGEFRVTTYTLRREWILEEGAEVFVAGAVAGDMGAPVLRATPADCLVVSARGERYVVERARATVAAVPAATARSQRALLVGLLVGGAVMLAVLVALAVVLVG</sequence>
<dbReference type="Proteomes" id="UP000186132">
    <property type="component" value="Unassembled WGS sequence"/>
</dbReference>
<keyword evidence="15" id="KW-1185">Reference proteome</keyword>
<evidence type="ECO:0000256" key="10">
    <source>
        <dbReference type="ARBA" id="ARBA00022989"/>
    </source>
</evidence>
<feature type="transmembrane region" description="Helical" evidence="12">
    <location>
        <begin position="213"/>
        <end position="237"/>
    </location>
</feature>
<dbReference type="GO" id="GO:0016874">
    <property type="term" value="F:ligase activity"/>
    <property type="evidence" value="ECO:0007669"/>
    <property type="project" value="UniProtKB-KW"/>
</dbReference>
<evidence type="ECO:0000256" key="5">
    <source>
        <dbReference type="ARBA" id="ARBA00022692"/>
    </source>
</evidence>
<comment type="subcellular location">
    <subcellularLocation>
        <location evidence="2">Membrane</location>
        <topology evidence="2">Multi-pass membrane protein</topology>
    </subcellularLocation>
</comment>
<evidence type="ECO:0000256" key="11">
    <source>
        <dbReference type="ARBA" id="ARBA00023136"/>
    </source>
</evidence>
<keyword evidence="6" id="KW-0479">Metal-binding</keyword>
<evidence type="ECO:0000313" key="14">
    <source>
        <dbReference type="EMBL" id="SHG50644.1"/>
    </source>
</evidence>
<evidence type="ECO:0000259" key="13">
    <source>
        <dbReference type="Pfam" id="PF12483"/>
    </source>
</evidence>
<evidence type="ECO:0000256" key="8">
    <source>
        <dbReference type="ARBA" id="ARBA00022786"/>
    </source>
</evidence>
<keyword evidence="11 12" id="KW-0472">Membrane</keyword>
<keyword evidence="10 12" id="KW-1133">Transmembrane helix</keyword>
<dbReference type="Pfam" id="PF12483">
    <property type="entry name" value="GIDE"/>
    <property type="match status" value="1"/>
</dbReference>
<keyword evidence="4" id="KW-0808">Transferase</keyword>